<evidence type="ECO:0000256" key="18">
    <source>
        <dbReference type="ARBA" id="ARBA00023180"/>
    </source>
</evidence>
<evidence type="ECO:0000256" key="1">
    <source>
        <dbReference type="ARBA" id="ARBA00004240"/>
    </source>
</evidence>
<comment type="subunit">
    <text evidence="20">Homodimer. The monomeric form is inactive while the homodimer is active.</text>
</comment>
<gene>
    <name evidence="24" type="ORF">DIABBA_LOCUS13587</name>
</gene>
<reference evidence="24" key="1">
    <citation type="submission" date="2022-01" db="EMBL/GenBank/DDBJ databases">
        <authorList>
            <person name="King R."/>
        </authorList>
    </citation>
    <scope>NUCLEOTIDE SEQUENCE</scope>
</reference>
<dbReference type="Pfam" id="PF04389">
    <property type="entry name" value="Peptidase_M28"/>
    <property type="match status" value="1"/>
</dbReference>
<keyword evidence="16" id="KW-0482">Metalloprotease</keyword>
<dbReference type="GO" id="GO:0070573">
    <property type="term" value="F:metallodipeptidase activity"/>
    <property type="evidence" value="ECO:0007669"/>
    <property type="project" value="InterPro"/>
</dbReference>
<evidence type="ECO:0000256" key="21">
    <source>
        <dbReference type="ARBA" id="ARBA00033328"/>
    </source>
</evidence>
<organism evidence="24 25">
    <name type="scientific">Diabrotica balteata</name>
    <name type="common">Banded cucumber beetle</name>
    <dbReference type="NCBI Taxonomy" id="107213"/>
    <lineage>
        <taxon>Eukaryota</taxon>
        <taxon>Metazoa</taxon>
        <taxon>Ecdysozoa</taxon>
        <taxon>Arthropoda</taxon>
        <taxon>Hexapoda</taxon>
        <taxon>Insecta</taxon>
        <taxon>Pterygota</taxon>
        <taxon>Neoptera</taxon>
        <taxon>Endopterygota</taxon>
        <taxon>Coleoptera</taxon>
        <taxon>Polyphaga</taxon>
        <taxon>Cucujiformia</taxon>
        <taxon>Chrysomeloidea</taxon>
        <taxon>Chrysomelidae</taxon>
        <taxon>Galerucinae</taxon>
        <taxon>Diabroticina</taxon>
        <taxon>Diabroticites</taxon>
        <taxon>Diabrotica</taxon>
    </lineage>
</organism>
<evidence type="ECO:0000256" key="12">
    <source>
        <dbReference type="ARBA" id="ARBA00022801"/>
    </source>
</evidence>
<evidence type="ECO:0000256" key="5">
    <source>
        <dbReference type="ARBA" id="ARBA00010918"/>
    </source>
</evidence>
<dbReference type="FunFam" id="3.40.630.10:FF:000036">
    <property type="entry name" value="Carboxypeptidase Q"/>
    <property type="match status" value="1"/>
</dbReference>
<dbReference type="Gene3D" id="3.50.30.30">
    <property type="match status" value="1"/>
</dbReference>
<feature type="signal peptide" evidence="22">
    <location>
        <begin position="1"/>
        <end position="17"/>
    </location>
</feature>
<evidence type="ECO:0000256" key="2">
    <source>
        <dbReference type="ARBA" id="ARBA00004371"/>
    </source>
</evidence>
<evidence type="ECO:0000256" key="10">
    <source>
        <dbReference type="ARBA" id="ARBA00022723"/>
    </source>
</evidence>
<evidence type="ECO:0000256" key="4">
    <source>
        <dbReference type="ARBA" id="ARBA00004613"/>
    </source>
</evidence>
<evidence type="ECO:0000313" key="24">
    <source>
        <dbReference type="EMBL" id="CAG9840982.1"/>
    </source>
</evidence>
<keyword evidence="18" id="KW-0325">Glycoprotein</keyword>
<evidence type="ECO:0000256" key="6">
    <source>
        <dbReference type="ARBA" id="ARBA00014116"/>
    </source>
</evidence>
<dbReference type="AlphaFoldDB" id="A0A9N9TBW9"/>
<protein>
    <recommendedName>
        <fullName evidence="6">Carboxypeptidase Q</fullName>
    </recommendedName>
    <alternativeName>
        <fullName evidence="21">Plasma glutamate carboxypeptidase</fullName>
    </alternativeName>
</protein>
<dbReference type="PANTHER" id="PTHR12053:SF3">
    <property type="entry name" value="CARBOXYPEPTIDASE Q"/>
    <property type="match status" value="1"/>
</dbReference>
<keyword evidence="10" id="KW-0479">Metal-binding</keyword>
<dbReference type="GO" id="GO:0005783">
    <property type="term" value="C:endoplasmic reticulum"/>
    <property type="evidence" value="ECO:0007669"/>
    <property type="project" value="UniProtKB-SubCell"/>
</dbReference>
<dbReference type="GO" id="GO:0006508">
    <property type="term" value="P:proteolysis"/>
    <property type="evidence" value="ECO:0007669"/>
    <property type="project" value="UniProtKB-KW"/>
</dbReference>
<sequence>MWLSTIAVLLCASLSNALTCNLSSDLVKEIRSYQGTVDQIINATTQGLFKGKTYDELAYFVDKFGARQAGSQVLEDSIDYLLDLMQKEGYDLENVHGENVTIPHWIRGTQTCEMLSPRRTNIPVLTLGGSVSTIANGVEAEAIVVKDFDELDRVSEKVKGKIVVYNNEYITYGVSVAYRSQGPIKAAKYGAIATLIRSVTPFSLNTLHTGQTDYDNSVTKIAAASITREHAHMFQRMQDRGDKIVLKLNIQTQNLDPVTSRNVVAEIKGSRDPEKVVLVSGHIDSWDVGVGAMDDGGGAFISWYSLRVLKALGLKPKRTVRSVLWTAEEPGLIGVQAYDKAHKDELDNFIFVMESDEGTFTPLGLEYVAGDEGGCILEEVMKLLAPINATQANIVDYAGSDITIWRNILPTGSLLNRNENYFWYHHSEADTMDVLDPAALDKATALWASVAYVLADLNKDFPRQVPKLNVVLPSVLKV</sequence>
<dbReference type="EMBL" id="OU898284">
    <property type="protein sequence ID" value="CAG9840982.1"/>
    <property type="molecule type" value="Genomic_DNA"/>
</dbReference>
<dbReference type="GO" id="GO:0005764">
    <property type="term" value="C:lysosome"/>
    <property type="evidence" value="ECO:0007669"/>
    <property type="project" value="UniProtKB-SubCell"/>
</dbReference>
<keyword evidence="14" id="KW-0862">Zinc</keyword>
<evidence type="ECO:0000256" key="17">
    <source>
        <dbReference type="ARBA" id="ARBA00023145"/>
    </source>
</evidence>
<evidence type="ECO:0000256" key="19">
    <source>
        <dbReference type="ARBA" id="ARBA00023228"/>
    </source>
</evidence>
<dbReference type="InterPro" id="IPR039866">
    <property type="entry name" value="CPQ"/>
</dbReference>
<comment type="subcellular location">
    <subcellularLocation>
        <location evidence="1">Endoplasmic reticulum</location>
    </subcellularLocation>
    <subcellularLocation>
        <location evidence="3">Golgi apparatus</location>
    </subcellularLocation>
    <subcellularLocation>
        <location evidence="2">Lysosome</location>
    </subcellularLocation>
    <subcellularLocation>
        <location evidence="4">Secreted</location>
    </subcellularLocation>
</comment>
<dbReference type="GO" id="GO:0005615">
    <property type="term" value="C:extracellular space"/>
    <property type="evidence" value="ECO:0007669"/>
    <property type="project" value="TreeGrafter"/>
</dbReference>
<evidence type="ECO:0000313" key="25">
    <source>
        <dbReference type="Proteomes" id="UP001153709"/>
    </source>
</evidence>
<evidence type="ECO:0000256" key="15">
    <source>
        <dbReference type="ARBA" id="ARBA00023034"/>
    </source>
</evidence>
<dbReference type="InterPro" id="IPR007484">
    <property type="entry name" value="Peptidase_M28"/>
</dbReference>
<keyword evidence="15" id="KW-0333">Golgi apparatus</keyword>
<evidence type="ECO:0000256" key="22">
    <source>
        <dbReference type="SAM" id="SignalP"/>
    </source>
</evidence>
<keyword evidence="13" id="KW-0256">Endoplasmic reticulum</keyword>
<evidence type="ECO:0000256" key="8">
    <source>
        <dbReference type="ARBA" id="ARBA00022645"/>
    </source>
</evidence>
<name>A0A9N9TBW9_DIABA</name>
<evidence type="ECO:0000256" key="7">
    <source>
        <dbReference type="ARBA" id="ARBA00022525"/>
    </source>
</evidence>
<keyword evidence="9" id="KW-0645">Protease</keyword>
<evidence type="ECO:0000256" key="11">
    <source>
        <dbReference type="ARBA" id="ARBA00022729"/>
    </source>
</evidence>
<comment type="similarity">
    <text evidence="5">Belongs to the peptidase M28 family.</text>
</comment>
<dbReference type="PANTHER" id="PTHR12053">
    <property type="entry name" value="PROTEASE FAMILY M28 PLASMA GLUTAMATE CARBOXYPEPTIDASE-RELATED"/>
    <property type="match status" value="1"/>
</dbReference>
<feature type="domain" description="Peptidase M28" evidence="23">
    <location>
        <begin position="262"/>
        <end position="450"/>
    </location>
</feature>
<evidence type="ECO:0000256" key="13">
    <source>
        <dbReference type="ARBA" id="ARBA00022824"/>
    </source>
</evidence>
<keyword evidence="8" id="KW-0121">Carboxypeptidase</keyword>
<keyword evidence="19" id="KW-0458">Lysosome</keyword>
<dbReference type="GO" id="GO:0005794">
    <property type="term" value="C:Golgi apparatus"/>
    <property type="evidence" value="ECO:0007669"/>
    <property type="project" value="UniProtKB-SubCell"/>
</dbReference>
<proteinExistence type="inferred from homology"/>
<evidence type="ECO:0000259" key="23">
    <source>
        <dbReference type="Pfam" id="PF04389"/>
    </source>
</evidence>
<dbReference type="FunFam" id="3.50.30.30:FF:000009">
    <property type="entry name" value="Carboxypeptidase Q"/>
    <property type="match status" value="1"/>
</dbReference>
<dbReference type="GO" id="GO:0046872">
    <property type="term" value="F:metal ion binding"/>
    <property type="evidence" value="ECO:0007669"/>
    <property type="project" value="UniProtKB-KW"/>
</dbReference>
<dbReference type="Gene3D" id="3.40.630.10">
    <property type="entry name" value="Zn peptidases"/>
    <property type="match status" value="1"/>
</dbReference>
<feature type="chain" id="PRO_5040446034" description="Carboxypeptidase Q" evidence="22">
    <location>
        <begin position="18"/>
        <end position="478"/>
    </location>
</feature>
<dbReference type="OrthoDB" id="10013407at2759"/>
<evidence type="ECO:0000256" key="16">
    <source>
        <dbReference type="ARBA" id="ARBA00023049"/>
    </source>
</evidence>
<keyword evidence="25" id="KW-1185">Reference proteome</keyword>
<accession>A0A9N9TBW9</accession>
<dbReference type="Proteomes" id="UP001153709">
    <property type="component" value="Chromosome 9"/>
</dbReference>
<evidence type="ECO:0000256" key="20">
    <source>
        <dbReference type="ARBA" id="ARBA00025833"/>
    </source>
</evidence>
<keyword evidence="7" id="KW-0964">Secreted</keyword>
<dbReference type="GO" id="GO:0043171">
    <property type="term" value="P:peptide catabolic process"/>
    <property type="evidence" value="ECO:0007669"/>
    <property type="project" value="TreeGrafter"/>
</dbReference>
<keyword evidence="17" id="KW-0865">Zymogen</keyword>
<dbReference type="GO" id="GO:0004180">
    <property type="term" value="F:carboxypeptidase activity"/>
    <property type="evidence" value="ECO:0007669"/>
    <property type="project" value="UniProtKB-KW"/>
</dbReference>
<evidence type="ECO:0000256" key="14">
    <source>
        <dbReference type="ARBA" id="ARBA00022833"/>
    </source>
</evidence>
<keyword evidence="11 22" id="KW-0732">Signal</keyword>
<dbReference type="SUPFAM" id="SSF53187">
    <property type="entry name" value="Zn-dependent exopeptidases"/>
    <property type="match status" value="1"/>
</dbReference>
<evidence type="ECO:0000256" key="3">
    <source>
        <dbReference type="ARBA" id="ARBA00004555"/>
    </source>
</evidence>
<evidence type="ECO:0000256" key="9">
    <source>
        <dbReference type="ARBA" id="ARBA00022670"/>
    </source>
</evidence>
<keyword evidence="12" id="KW-0378">Hydrolase</keyword>
<dbReference type="CDD" id="cd03883">
    <property type="entry name" value="M28_Pgcp_like"/>
    <property type="match status" value="1"/>
</dbReference>